<accession>A0A645FUP1</accession>
<feature type="compositionally biased region" description="Basic residues" evidence="1">
    <location>
        <begin position="1"/>
        <end position="14"/>
    </location>
</feature>
<proteinExistence type="predicted"/>
<dbReference type="AlphaFoldDB" id="A0A645FUP1"/>
<comment type="caution">
    <text evidence="2">The sequence shown here is derived from an EMBL/GenBank/DDBJ whole genome shotgun (WGS) entry which is preliminary data.</text>
</comment>
<gene>
    <name evidence="2" type="ORF">SDC9_163048</name>
</gene>
<feature type="compositionally biased region" description="Gly residues" evidence="1">
    <location>
        <begin position="39"/>
        <end position="49"/>
    </location>
</feature>
<reference evidence="2" key="1">
    <citation type="submission" date="2019-08" db="EMBL/GenBank/DDBJ databases">
        <authorList>
            <person name="Kucharzyk K."/>
            <person name="Murdoch R.W."/>
            <person name="Higgins S."/>
            <person name="Loffler F."/>
        </authorList>
    </citation>
    <scope>NUCLEOTIDE SEQUENCE</scope>
</reference>
<evidence type="ECO:0000313" key="2">
    <source>
        <dbReference type="EMBL" id="MPN15714.1"/>
    </source>
</evidence>
<organism evidence="2">
    <name type="scientific">bioreactor metagenome</name>
    <dbReference type="NCBI Taxonomy" id="1076179"/>
    <lineage>
        <taxon>unclassified sequences</taxon>
        <taxon>metagenomes</taxon>
        <taxon>ecological metagenomes</taxon>
    </lineage>
</organism>
<evidence type="ECO:0000256" key="1">
    <source>
        <dbReference type="SAM" id="MobiDB-lite"/>
    </source>
</evidence>
<protein>
    <submittedName>
        <fullName evidence="2">Uncharacterized protein</fullName>
    </submittedName>
</protein>
<feature type="region of interest" description="Disordered" evidence="1">
    <location>
        <begin position="1"/>
        <end position="51"/>
    </location>
</feature>
<dbReference type="EMBL" id="VSSQ01062554">
    <property type="protein sequence ID" value="MPN15714.1"/>
    <property type="molecule type" value="Genomic_DNA"/>
</dbReference>
<sequence>MRRVPRRDHRKLRQRLGQQAQRLRLQGREGGRFSFKGLPRGGAGGGKAGDLGRWLGARAQAPLLPAAPQQRDGAQTLPDIERADALGRADLVAADGEQVDTQLRRREGYL</sequence>
<name>A0A645FUP1_9ZZZZ</name>
<feature type="compositionally biased region" description="Low complexity" evidence="1">
    <location>
        <begin position="15"/>
        <end position="24"/>
    </location>
</feature>